<dbReference type="Proteomes" id="UP000191285">
    <property type="component" value="Unassembled WGS sequence"/>
</dbReference>
<dbReference type="InterPro" id="IPR050320">
    <property type="entry name" value="N5-glutamine_MTase"/>
</dbReference>
<dbReference type="GO" id="GO:0005739">
    <property type="term" value="C:mitochondrion"/>
    <property type="evidence" value="ECO:0007669"/>
    <property type="project" value="TreeGrafter"/>
</dbReference>
<dbReference type="Gene3D" id="1.10.8.10">
    <property type="entry name" value="DNA helicase RuvA subunit, C-terminal domain"/>
    <property type="match status" value="1"/>
</dbReference>
<dbReference type="PANTHER" id="PTHR18895">
    <property type="entry name" value="HEMK METHYLTRANSFERASE"/>
    <property type="match status" value="1"/>
</dbReference>
<reference evidence="3" key="1">
    <citation type="journal article" date="2017" name="Nat. Microbiol.">
        <title>Global analysis of biosynthetic gene clusters reveals vast potential of secondary metabolite production in Penicillium species.</title>
        <authorList>
            <person name="Nielsen J.C."/>
            <person name="Grijseels S."/>
            <person name="Prigent S."/>
            <person name="Ji B."/>
            <person name="Dainat J."/>
            <person name="Nielsen K.F."/>
            <person name="Frisvad J.C."/>
            <person name="Workman M."/>
            <person name="Nielsen J."/>
        </authorList>
    </citation>
    <scope>NUCLEOTIDE SEQUENCE [LARGE SCALE GENOMIC DNA]</scope>
    <source>
        <strain evidence="3">IBT 24891</strain>
    </source>
</reference>
<comment type="caution">
    <text evidence="2">The sequence shown here is derived from an EMBL/GenBank/DDBJ whole genome shotgun (WGS) entry which is preliminary data.</text>
</comment>
<accession>A0A1V6T4G9</accession>
<organism evidence="2 3">
    <name type="scientific">Penicillium steckii</name>
    <dbReference type="NCBI Taxonomy" id="303698"/>
    <lineage>
        <taxon>Eukaryota</taxon>
        <taxon>Fungi</taxon>
        <taxon>Dikarya</taxon>
        <taxon>Ascomycota</taxon>
        <taxon>Pezizomycotina</taxon>
        <taxon>Eurotiomycetes</taxon>
        <taxon>Eurotiomycetidae</taxon>
        <taxon>Eurotiales</taxon>
        <taxon>Aspergillaceae</taxon>
        <taxon>Penicillium</taxon>
    </lineage>
</organism>
<evidence type="ECO:0000259" key="1">
    <source>
        <dbReference type="Pfam" id="PF13847"/>
    </source>
</evidence>
<dbReference type="GO" id="GO:0032259">
    <property type="term" value="P:methylation"/>
    <property type="evidence" value="ECO:0007669"/>
    <property type="project" value="InterPro"/>
</dbReference>
<protein>
    <recommendedName>
        <fullName evidence="1">Methyltransferase domain-containing protein</fullName>
    </recommendedName>
</protein>
<feature type="domain" description="Methyltransferase" evidence="1">
    <location>
        <begin position="138"/>
        <end position="187"/>
    </location>
</feature>
<keyword evidence="3" id="KW-1185">Reference proteome</keyword>
<sequence>MPRIRPATLIKAYYESPLLPLLLKECRTLESARNELRWLREHALRPIPHQHQHQHQPNPTWKTRLASLCRKRSRGYPLQYILGDQPFGDLEILCRPGVLIPRPDTEAYVIKASKIIAQIISTEQNASPNPQKSRSTPLRILDLCTGTGCITLLLHAILAPQFKNLHIMGIDISPKALSLARSNLNHNLQLGLLNNRASTDIQFHRANVLSPPPPTNPTSDSEFDTLPPPVETILREYFNVSNEADEVDHLTLSPTKVQCDLLISNPPYISKKDFRNGTTSRSVRLFEPKLALVPPSPLPNTPEPTSRYGNASCCDQPEDIFYRSILELGYKLETKVIVLECGDLQQADRVVDMHRSMVGDEEFSVQIWPFTVEDMEYYGFHSGQGSRCVIIQRKSLIPLE</sequence>
<dbReference type="InterPro" id="IPR002052">
    <property type="entry name" value="DNA_methylase_N6_adenine_CS"/>
</dbReference>
<dbReference type="STRING" id="303698.A0A1V6T4G9"/>
<dbReference type="InterPro" id="IPR025714">
    <property type="entry name" value="Methyltranfer_dom"/>
</dbReference>
<dbReference type="PANTHER" id="PTHR18895:SF74">
    <property type="entry name" value="MTRF1L RELEASE FACTOR GLUTAMINE METHYLTRANSFERASE"/>
    <property type="match status" value="1"/>
</dbReference>
<dbReference type="InterPro" id="IPR029063">
    <property type="entry name" value="SAM-dependent_MTases_sf"/>
</dbReference>
<dbReference type="CDD" id="cd02440">
    <property type="entry name" value="AdoMet_MTases"/>
    <property type="match status" value="1"/>
</dbReference>
<dbReference type="GO" id="GO:0003676">
    <property type="term" value="F:nucleic acid binding"/>
    <property type="evidence" value="ECO:0007669"/>
    <property type="project" value="InterPro"/>
</dbReference>
<dbReference type="AlphaFoldDB" id="A0A1V6T4G9"/>
<dbReference type="Pfam" id="PF13847">
    <property type="entry name" value="Methyltransf_31"/>
    <property type="match status" value="1"/>
</dbReference>
<dbReference type="GO" id="GO:0008168">
    <property type="term" value="F:methyltransferase activity"/>
    <property type="evidence" value="ECO:0007669"/>
    <property type="project" value="InterPro"/>
</dbReference>
<dbReference type="PROSITE" id="PS00092">
    <property type="entry name" value="N6_MTASE"/>
    <property type="match status" value="1"/>
</dbReference>
<proteinExistence type="predicted"/>
<evidence type="ECO:0000313" key="3">
    <source>
        <dbReference type="Proteomes" id="UP000191285"/>
    </source>
</evidence>
<name>A0A1V6T4G9_9EURO</name>
<dbReference type="Gene3D" id="3.40.50.150">
    <property type="entry name" value="Vaccinia Virus protein VP39"/>
    <property type="match status" value="1"/>
</dbReference>
<gene>
    <name evidence="2" type="ORF">PENSTE_c012G09381</name>
</gene>
<dbReference type="SUPFAM" id="SSF53335">
    <property type="entry name" value="S-adenosyl-L-methionine-dependent methyltransferases"/>
    <property type="match status" value="1"/>
</dbReference>
<dbReference type="EMBL" id="MLKD01000012">
    <property type="protein sequence ID" value="OQE21217.1"/>
    <property type="molecule type" value="Genomic_DNA"/>
</dbReference>
<evidence type="ECO:0000313" key="2">
    <source>
        <dbReference type="EMBL" id="OQE21217.1"/>
    </source>
</evidence>
<dbReference type="OrthoDB" id="269872at2759"/>